<proteinExistence type="predicted"/>
<evidence type="ECO:0000313" key="3">
    <source>
        <dbReference type="Proteomes" id="UP001597012"/>
    </source>
</evidence>
<evidence type="ECO:0000313" key="2">
    <source>
        <dbReference type="EMBL" id="MFD0798314.1"/>
    </source>
</evidence>
<feature type="domain" description="STAS" evidence="1">
    <location>
        <begin position="1"/>
        <end position="100"/>
    </location>
</feature>
<dbReference type="PROSITE" id="PS50801">
    <property type="entry name" value="STAS"/>
    <property type="match status" value="1"/>
</dbReference>
<sequence>MAIQIKEEYGMLKILGVLNSETARITTNHVNQLLEKKEQVMLSLEGVLTMDKMAARAMEKLYCNTVRNNKILSIFGNQNSNISDVLRETNTHYILSSDRV</sequence>
<comment type="caution">
    <text evidence="2">The sequence shown here is derived from an EMBL/GenBank/DDBJ whole genome shotgun (WGS) entry which is preliminary data.</text>
</comment>
<accession>A0ABW3B6X8</accession>
<protein>
    <recommendedName>
        <fullName evidence="1">STAS domain-containing protein</fullName>
    </recommendedName>
</protein>
<name>A0ABW3B6X8_9FLAO</name>
<dbReference type="SUPFAM" id="SSF52091">
    <property type="entry name" value="SpoIIaa-like"/>
    <property type="match status" value="1"/>
</dbReference>
<reference evidence="3" key="1">
    <citation type="journal article" date="2019" name="Int. J. Syst. Evol. Microbiol.">
        <title>The Global Catalogue of Microorganisms (GCM) 10K type strain sequencing project: providing services to taxonomists for standard genome sequencing and annotation.</title>
        <authorList>
            <consortium name="The Broad Institute Genomics Platform"/>
            <consortium name="The Broad Institute Genome Sequencing Center for Infectious Disease"/>
            <person name="Wu L."/>
            <person name="Ma J."/>
        </authorList>
    </citation>
    <scope>NUCLEOTIDE SEQUENCE [LARGE SCALE GENOMIC DNA]</scope>
    <source>
        <strain evidence="3">CCUG 61948</strain>
    </source>
</reference>
<dbReference type="EMBL" id="JBHTHY010000011">
    <property type="protein sequence ID" value="MFD0798314.1"/>
    <property type="molecule type" value="Genomic_DNA"/>
</dbReference>
<dbReference type="RefSeq" id="WP_379935012.1">
    <property type="nucleotide sequence ID" value="NZ_JBHTHY010000011.1"/>
</dbReference>
<dbReference type="Proteomes" id="UP001597012">
    <property type="component" value="Unassembled WGS sequence"/>
</dbReference>
<dbReference type="InterPro" id="IPR002645">
    <property type="entry name" value="STAS_dom"/>
</dbReference>
<gene>
    <name evidence="2" type="ORF">ACFQZJ_12655</name>
</gene>
<evidence type="ECO:0000259" key="1">
    <source>
        <dbReference type="PROSITE" id="PS50801"/>
    </source>
</evidence>
<organism evidence="2 3">
    <name type="scientific">Maribacter chungangensis</name>
    <dbReference type="NCBI Taxonomy" id="1069117"/>
    <lineage>
        <taxon>Bacteria</taxon>
        <taxon>Pseudomonadati</taxon>
        <taxon>Bacteroidota</taxon>
        <taxon>Flavobacteriia</taxon>
        <taxon>Flavobacteriales</taxon>
        <taxon>Flavobacteriaceae</taxon>
        <taxon>Maribacter</taxon>
    </lineage>
</organism>
<keyword evidence="3" id="KW-1185">Reference proteome</keyword>
<dbReference type="InterPro" id="IPR036513">
    <property type="entry name" value="STAS_dom_sf"/>
</dbReference>